<evidence type="ECO:0000259" key="3">
    <source>
        <dbReference type="Pfam" id="PF14032"/>
    </source>
</evidence>
<comment type="caution">
    <text evidence="4">The sequence shown here is derived from an EMBL/GenBank/DDBJ whole genome shotgun (WGS) entry which is preliminary data.</text>
</comment>
<feature type="domain" description="PknH-like extracellular" evidence="3">
    <location>
        <begin position="43"/>
        <end position="215"/>
    </location>
</feature>
<evidence type="ECO:0000256" key="1">
    <source>
        <dbReference type="SAM" id="MobiDB-lite"/>
    </source>
</evidence>
<dbReference type="InterPro" id="IPR038232">
    <property type="entry name" value="PknH-like_Extracell_sf"/>
</dbReference>
<dbReference type="Gene3D" id="3.40.1000.70">
    <property type="entry name" value="PknH-like extracellular domain"/>
    <property type="match status" value="1"/>
</dbReference>
<evidence type="ECO:0000313" key="5">
    <source>
        <dbReference type="Proteomes" id="UP000320513"/>
    </source>
</evidence>
<feature type="region of interest" description="Disordered" evidence="1">
    <location>
        <begin position="25"/>
        <end position="46"/>
    </location>
</feature>
<feature type="signal peptide" evidence="2">
    <location>
        <begin position="1"/>
        <end position="20"/>
    </location>
</feature>
<dbReference type="RefSeq" id="WP_145039826.1">
    <property type="nucleotide sequence ID" value="NZ_VMQU01000336.1"/>
</dbReference>
<name>A0A557WMI1_9MYCO</name>
<dbReference type="Pfam" id="PF14032">
    <property type="entry name" value="PknH_C"/>
    <property type="match status" value="1"/>
</dbReference>
<reference evidence="4 5" key="1">
    <citation type="submission" date="2019-07" db="EMBL/GenBank/DDBJ databases">
        <title>New Mycobacterium species.</title>
        <authorList>
            <person name="Tortoli E."/>
            <person name="Ghielmetti G."/>
            <person name="Friedel U."/>
            <person name="Trovato A."/>
        </authorList>
    </citation>
    <scope>NUCLEOTIDE SEQUENCE [LARGE SCALE GENOMIC DNA]</scope>
    <source>
        <strain evidence="4 5">16-83</strain>
    </source>
</reference>
<feature type="non-terminal residue" evidence="4">
    <location>
        <position position="1"/>
    </location>
</feature>
<organism evidence="4 5">
    <name type="scientific">Mycobacterium helveticum</name>
    <dbReference type="NCBI Taxonomy" id="2592811"/>
    <lineage>
        <taxon>Bacteria</taxon>
        <taxon>Bacillati</taxon>
        <taxon>Actinomycetota</taxon>
        <taxon>Actinomycetes</taxon>
        <taxon>Mycobacteriales</taxon>
        <taxon>Mycobacteriaceae</taxon>
        <taxon>Mycobacterium</taxon>
    </lineage>
</organism>
<feature type="compositionally biased region" description="Basic and acidic residues" evidence="1">
    <location>
        <begin position="75"/>
        <end position="85"/>
    </location>
</feature>
<evidence type="ECO:0000256" key="2">
    <source>
        <dbReference type="SAM" id="SignalP"/>
    </source>
</evidence>
<proteinExistence type="predicted"/>
<dbReference type="AlphaFoldDB" id="A0A557WMI1"/>
<feature type="chain" id="PRO_5039407563" evidence="2">
    <location>
        <begin position="21"/>
        <end position="230"/>
    </location>
</feature>
<accession>A0A557WMI1</accession>
<sequence length="230" mass="23705">LSYTFVMLAVFALIAWATLAASTSSHTPAPGAPATTAEPAPTVAPGAVGTLLPGLSDLRNITDDQNLAAGQTWDHPARSDREGTIDRPQCWGSIAPGTPDAYTAGAIFGYRAAEFSDTRSFLKSTQVIQAVAAFRDPPAARSQLDKLLSGWRDCGGSTVAVTVPGGEAIPFSLGEPADAGNGITTLDLAPRGLQVRSVRAIAARSNVVVDLYVSCSGTTDGHVPRQSAVS</sequence>
<keyword evidence="5" id="KW-1185">Reference proteome</keyword>
<protein>
    <submittedName>
        <fullName evidence="4">Sensor domain-containing protein</fullName>
    </submittedName>
</protein>
<gene>
    <name evidence="4" type="ORF">FPZ47_27810</name>
</gene>
<feature type="non-terminal residue" evidence="4">
    <location>
        <position position="230"/>
    </location>
</feature>
<dbReference type="EMBL" id="VMQU01000336">
    <property type="protein sequence ID" value="TVS74477.1"/>
    <property type="molecule type" value="Genomic_DNA"/>
</dbReference>
<feature type="region of interest" description="Disordered" evidence="1">
    <location>
        <begin position="68"/>
        <end position="92"/>
    </location>
</feature>
<dbReference type="InterPro" id="IPR026954">
    <property type="entry name" value="PknH-like_Extracell"/>
</dbReference>
<keyword evidence="2" id="KW-0732">Signal</keyword>
<evidence type="ECO:0000313" key="4">
    <source>
        <dbReference type="EMBL" id="TVS74477.1"/>
    </source>
</evidence>
<dbReference type="Proteomes" id="UP000320513">
    <property type="component" value="Unassembled WGS sequence"/>
</dbReference>